<dbReference type="Gene3D" id="3.40.1170.60">
    <property type="match status" value="1"/>
</dbReference>
<dbReference type="GO" id="GO:0005829">
    <property type="term" value="C:cytosol"/>
    <property type="evidence" value="ECO:0007669"/>
    <property type="project" value="TreeGrafter"/>
</dbReference>
<sequence length="420" mass="46673">MFALVDCNNFYASCERVFNPKLRNRPVIVLSNNDGCVIARSNEAKALGFKMGDAFFKVRQLVDQHQVAVFSSNYTLYGDMSSRVMQTLERFSPELEVYSIDEAFLNLAGFPADQLAAMAADIRRTVKRWTGIPVSVGIGPTKTLAKAANQLAKKLPEANGVWSIATEQERTESLQRLPVGDVWGIGRQWARFLAGHGIGDALAFSQQPDGWIRQHMHVVGLRTAAELRGTPCIPLELAPAPRKGLVVSRMFGKKLTEFEPVKQALVAYVTRAGEKLRRDGLAARHMTVFLHNSPYSTTENYFSNAASFQLAHPTSDTAELIRHAVSGLRRIYRQGPHYSKCGVMLDEFCPDGTGQGELFDARDEVRSGKLMAAVDAVNRRMGRDTVFYAGSGTHRDWKAFAKMKTGHYTTDIEQLLKVRA</sequence>
<dbReference type="Pfam" id="PF00817">
    <property type="entry name" value="IMS"/>
    <property type="match status" value="1"/>
</dbReference>
<dbReference type="RefSeq" id="WP_076351854.1">
    <property type="nucleotide sequence ID" value="NZ_CP019084.1"/>
</dbReference>
<evidence type="ECO:0000256" key="1">
    <source>
        <dbReference type="ARBA" id="ARBA00010945"/>
    </source>
</evidence>
<dbReference type="Gene3D" id="3.30.1490.100">
    <property type="entry name" value="DNA polymerase, Y-family, little finger domain"/>
    <property type="match status" value="1"/>
</dbReference>
<evidence type="ECO:0000313" key="7">
    <source>
        <dbReference type="EMBL" id="APW64310.1"/>
    </source>
</evidence>
<dbReference type="Gene3D" id="3.30.70.270">
    <property type="match status" value="1"/>
</dbReference>
<dbReference type="Pfam" id="PF11799">
    <property type="entry name" value="IMS_C"/>
    <property type="match status" value="1"/>
</dbReference>
<evidence type="ECO:0000256" key="2">
    <source>
        <dbReference type="ARBA" id="ARBA00022763"/>
    </source>
</evidence>
<comment type="similarity">
    <text evidence="1">Belongs to the DNA polymerase type-Y family.</text>
</comment>
<dbReference type="InterPro" id="IPR036775">
    <property type="entry name" value="DNA_pol_Y-fam_lit_finger_sf"/>
</dbReference>
<dbReference type="KEGG" id="pbor:BSF38_20028"/>
<keyword evidence="3" id="KW-0741">SOS mutagenesis</keyword>
<dbReference type="PANTHER" id="PTHR11076:SF34">
    <property type="entry name" value="PROTEIN UMUC"/>
    <property type="match status" value="1"/>
</dbReference>
<dbReference type="NCBIfam" id="NF002955">
    <property type="entry name" value="PRK03609.1"/>
    <property type="match status" value="1"/>
</dbReference>
<dbReference type="GO" id="GO:0006281">
    <property type="term" value="P:DNA repair"/>
    <property type="evidence" value="ECO:0007669"/>
    <property type="project" value="UniProtKB-KW"/>
</dbReference>
<evidence type="ECO:0000256" key="5">
    <source>
        <dbReference type="ARBA" id="ARBA00023236"/>
    </source>
</evidence>
<dbReference type="SUPFAM" id="SSF56672">
    <property type="entry name" value="DNA/RNA polymerases"/>
    <property type="match status" value="1"/>
</dbReference>
<protein>
    <submittedName>
        <fullName evidence="7">DNA polymerase V subunit UmuC</fullName>
    </submittedName>
</protein>
<gene>
    <name evidence="7" type="ORF">BSF38_20028</name>
</gene>
<keyword evidence="7" id="KW-0614">Plasmid</keyword>
<keyword evidence="8" id="KW-1185">Reference proteome</keyword>
<dbReference type="InterPro" id="IPR043502">
    <property type="entry name" value="DNA/RNA_pol_sf"/>
</dbReference>
<evidence type="ECO:0000256" key="4">
    <source>
        <dbReference type="ARBA" id="ARBA00023204"/>
    </source>
</evidence>
<keyword evidence="2" id="KW-0227">DNA damage</keyword>
<feature type="domain" description="UmuC" evidence="6">
    <location>
        <begin position="2"/>
        <end position="186"/>
    </location>
</feature>
<dbReference type="SUPFAM" id="SSF100879">
    <property type="entry name" value="Lesion bypass DNA polymerase (Y-family), little finger domain"/>
    <property type="match status" value="1"/>
</dbReference>
<dbReference type="GO" id="GO:0003684">
    <property type="term" value="F:damaged DNA binding"/>
    <property type="evidence" value="ECO:0007669"/>
    <property type="project" value="InterPro"/>
</dbReference>
<accession>A0A1U7CZC7</accession>
<dbReference type="GO" id="GO:0042276">
    <property type="term" value="P:error-prone translesion synthesis"/>
    <property type="evidence" value="ECO:0007669"/>
    <property type="project" value="TreeGrafter"/>
</dbReference>
<organism evidence="7 8">
    <name type="scientific">Paludisphaera borealis</name>
    <dbReference type="NCBI Taxonomy" id="1387353"/>
    <lineage>
        <taxon>Bacteria</taxon>
        <taxon>Pseudomonadati</taxon>
        <taxon>Planctomycetota</taxon>
        <taxon>Planctomycetia</taxon>
        <taxon>Isosphaerales</taxon>
        <taxon>Isosphaeraceae</taxon>
        <taxon>Paludisphaera</taxon>
    </lineage>
</organism>
<reference evidence="7 8" key="1">
    <citation type="submission" date="2016-12" db="EMBL/GenBank/DDBJ databases">
        <title>Comparative genomics of four Isosphaeraceae planctomycetes: a common pool of plasmids and glycoside hydrolase genes.</title>
        <authorList>
            <person name="Ivanova A."/>
        </authorList>
    </citation>
    <scope>NUCLEOTIDE SEQUENCE [LARGE SCALE GENOMIC DNA]</scope>
    <source>
        <strain evidence="7 8">PX4</strain>
        <plasmid evidence="8">palbo2</plasmid>
    </source>
</reference>
<dbReference type="Proteomes" id="UP000186309">
    <property type="component" value="Plasmid PALBO2"/>
</dbReference>
<dbReference type="GO" id="GO:0003887">
    <property type="term" value="F:DNA-directed DNA polymerase activity"/>
    <property type="evidence" value="ECO:0007669"/>
    <property type="project" value="TreeGrafter"/>
</dbReference>
<evidence type="ECO:0000256" key="3">
    <source>
        <dbReference type="ARBA" id="ARBA00023199"/>
    </source>
</evidence>
<name>A0A1U7CZC7_9BACT</name>
<evidence type="ECO:0000313" key="8">
    <source>
        <dbReference type="Proteomes" id="UP000186309"/>
    </source>
</evidence>
<dbReference type="Pfam" id="PF13438">
    <property type="entry name" value="DUF4113"/>
    <property type="match status" value="1"/>
</dbReference>
<dbReference type="EMBL" id="CP019084">
    <property type="protein sequence ID" value="APW64310.1"/>
    <property type="molecule type" value="Genomic_DNA"/>
</dbReference>
<dbReference type="PANTHER" id="PTHR11076">
    <property type="entry name" value="DNA REPAIR POLYMERASE UMUC / TRANSFERASE FAMILY MEMBER"/>
    <property type="match status" value="1"/>
</dbReference>
<proteinExistence type="inferred from homology"/>
<dbReference type="GO" id="GO:0009432">
    <property type="term" value="P:SOS response"/>
    <property type="evidence" value="ECO:0007669"/>
    <property type="project" value="UniProtKB-KW"/>
</dbReference>
<keyword evidence="4" id="KW-0234">DNA repair</keyword>
<keyword evidence="5" id="KW-0742">SOS response</keyword>
<dbReference type="InterPro" id="IPR025188">
    <property type="entry name" value="DUF4113"/>
</dbReference>
<dbReference type="AlphaFoldDB" id="A0A1U7CZC7"/>
<dbReference type="CDD" id="cd01700">
    <property type="entry name" value="PolY_Pol_V_umuC"/>
    <property type="match status" value="1"/>
</dbReference>
<dbReference type="InterPro" id="IPR043128">
    <property type="entry name" value="Rev_trsase/Diguanyl_cyclase"/>
</dbReference>
<dbReference type="PROSITE" id="PS50173">
    <property type="entry name" value="UMUC"/>
    <property type="match status" value="1"/>
</dbReference>
<dbReference type="InterPro" id="IPR050116">
    <property type="entry name" value="DNA_polymerase-Y"/>
</dbReference>
<evidence type="ECO:0000259" key="6">
    <source>
        <dbReference type="PROSITE" id="PS50173"/>
    </source>
</evidence>
<dbReference type="OrthoDB" id="9808813at2"/>
<dbReference type="InterPro" id="IPR001126">
    <property type="entry name" value="UmuC"/>
</dbReference>
<dbReference type="InterPro" id="IPR017961">
    <property type="entry name" value="DNA_pol_Y-fam_little_finger"/>
</dbReference>
<geneLocation type="plasmid" evidence="8">
    <name>palbo2</name>
</geneLocation>